<dbReference type="Proteomes" id="UP000237755">
    <property type="component" value="Unassembled WGS sequence"/>
</dbReference>
<reference evidence="2 3" key="1">
    <citation type="journal article" date="2008" name="Int. J. Syst. Evol. Microbiol.">
        <title>Leifsonia pindariensis sp. nov., isolated from the Pindari glacier of the Indian Himalayas, and emended description of the genus Leifsonia.</title>
        <authorList>
            <person name="Reddy G.S."/>
            <person name="Prabagaran S.R."/>
            <person name="Shivaji S."/>
        </authorList>
    </citation>
    <scope>NUCLEOTIDE SEQUENCE [LARGE SCALE GENOMIC DNA]</scope>
    <source>
        <strain evidence="2 3">PON 10</strain>
    </source>
</reference>
<protein>
    <submittedName>
        <fullName evidence="2">Uncharacterized protein</fullName>
    </submittedName>
</protein>
<feature type="transmembrane region" description="Helical" evidence="1">
    <location>
        <begin position="82"/>
        <end position="103"/>
    </location>
</feature>
<feature type="transmembrane region" description="Helical" evidence="1">
    <location>
        <begin position="139"/>
        <end position="159"/>
    </location>
</feature>
<evidence type="ECO:0000256" key="1">
    <source>
        <dbReference type="SAM" id="Phobius"/>
    </source>
</evidence>
<comment type="caution">
    <text evidence="2">The sequence shown here is derived from an EMBL/GenBank/DDBJ whole genome shotgun (WGS) entry which is preliminary data.</text>
</comment>
<sequence length="160" mass="17335">MEAVAGVYATEYAIYGTVLVSALIAVGWNYDTDLEVFFFTLGTVGVFWLAHIYSAVVAVHGSPDAAHRKLWLLVLDSARHSIGMVLAMLVPAAFLLLSAAGVLDEYVGYYIALWAGVLTLAALGFWNSVKRRRGWPRRILNAAITASLGVGIIWLSAIVH</sequence>
<feature type="transmembrane region" description="Helical" evidence="1">
    <location>
        <begin position="12"/>
        <end position="30"/>
    </location>
</feature>
<keyword evidence="1" id="KW-0472">Membrane</keyword>
<gene>
    <name evidence="2" type="ORF">GY24_10540</name>
</gene>
<organism evidence="2 3">
    <name type="scientific">Microterricola pindariensis</name>
    <dbReference type="NCBI Taxonomy" id="478010"/>
    <lineage>
        <taxon>Bacteria</taxon>
        <taxon>Bacillati</taxon>
        <taxon>Actinomycetota</taxon>
        <taxon>Actinomycetes</taxon>
        <taxon>Micrococcales</taxon>
        <taxon>Microbacteriaceae</taxon>
        <taxon>Microterricola</taxon>
    </lineage>
</organism>
<evidence type="ECO:0000313" key="2">
    <source>
        <dbReference type="EMBL" id="PPL18348.1"/>
    </source>
</evidence>
<name>A0ABX5AW08_9MICO</name>
<keyword evidence="1" id="KW-1133">Transmembrane helix</keyword>
<keyword evidence="1" id="KW-0812">Transmembrane</keyword>
<accession>A0ABX5AW08</accession>
<feature type="transmembrane region" description="Helical" evidence="1">
    <location>
        <begin position="36"/>
        <end position="61"/>
    </location>
</feature>
<feature type="transmembrane region" description="Helical" evidence="1">
    <location>
        <begin position="109"/>
        <end position="127"/>
    </location>
</feature>
<keyword evidence="3" id="KW-1185">Reference proteome</keyword>
<proteinExistence type="predicted"/>
<evidence type="ECO:0000313" key="3">
    <source>
        <dbReference type="Proteomes" id="UP000237755"/>
    </source>
</evidence>
<dbReference type="EMBL" id="MPZN01000032">
    <property type="protein sequence ID" value="PPL18348.1"/>
    <property type="molecule type" value="Genomic_DNA"/>
</dbReference>